<keyword evidence="3" id="KW-1185">Reference proteome</keyword>
<dbReference type="AlphaFoldDB" id="A0A1V2I682"/>
<evidence type="ECO:0000313" key="2">
    <source>
        <dbReference type="EMBL" id="ONH26784.1"/>
    </source>
</evidence>
<name>A0A1V2I682_9ACTN</name>
<reference evidence="3" key="1">
    <citation type="submission" date="2016-10" db="EMBL/GenBank/DDBJ databases">
        <title>Frankia sp. NRRL B-16386 Genome sequencing.</title>
        <authorList>
            <person name="Ghodhbane-Gtari F."/>
            <person name="Swanson E."/>
            <person name="Gueddou A."/>
            <person name="Hezbri K."/>
            <person name="Ktari K."/>
            <person name="Nouioui I."/>
            <person name="Morris K."/>
            <person name="Simpson S."/>
            <person name="Abebe-Akele F."/>
            <person name="Thomas K."/>
            <person name="Gtari M."/>
            <person name="Tisa L.S."/>
        </authorList>
    </citation>
    <scope>NUCLEOTIDE SEQUENCE [LARGE SCALE GENOMIC DNA]</scope>
    <source>
        <strain evidence="3">NRRL B-16386</strain>
    </source>
</reference>
<proteinExistence type="predicted"/>
<evidence type="ECO:0000256" key="1">
    <source>
        <dbReference type="SAM" id="MobiDB-lite"/>
    </source>
</evidence>
<protein>
    <submittedName>
        <fullName evidence="2">Uncharacterized protein</fullName>
    </submittedName>
</protein>
<accession>A0A1V2I682</accession>
<comment type="caution">
    <text evidence="2">The sequence shown here is derived from an EMBL/GenBank/DDBJ whole genome shotgun (WGS) entry which is preliminary data.</text>
</comment>
<feature type="compositionally biased region" description="Polar residues" evidence="1">
    <location>
        <begin position="9"/>
        <end position="19"/>
    </location>
</feature>
<organism evidence="2 3">
    <name type="scientific">Pseudofrankia asymbiotica</name>
    <dbReference type="NCBI Taxonomy" id="1834516"/>
    <lineage>
        <taxon>Bacteria</taxon>
        <taxon>Bacillati</taxon>
        <taxon>Actinomycetota</taxon>
        <taxon>Actinomycetes</taxon>
        <taxon>Frankiales</taxon>
        <taxon>Frankiaceae</taxon>
        <taxon>Pseudofrankia</taxon>
    </lineage>
</organism>
<dbReference type="EMBL" id="MOMC01000049">
    <property type="protein sequence ID" value="ONH26784.1"/>
    <property type="molecule type" value="Genomic_DNA"/>
</dbReference>
<evidence type="ECO:0000313" key="3">
    <source>
        <dbReference type="Proteomes" id="UP000188929"/>
    </source>
</evidence>
<gene>
    <name evidence="2" type="ORF">BL253_23830</name>
</gene>
<feature type="compositionally biased region" description="Low complexity" evidence="1">
    <location>
        <begin position="53"/>
        <end position="62"/>
    </location>
</feature>
<feature type="region of interest" description="Disordered" evidence="1">
    <location>
        <begin position="1"/>
        <end position="89"/>
    </location>
</feature>
<dbReference type="RefSeq" id="WP_076819399.1">
    <property type="nucleotide sequence ID" value="NZ_MOMC01000049.1"/>
</dbReference>
<dbReference type="Proteomes" id="UP000188929">
    <property type="component" value="Unassembled WGS sequence"/>
</dbReference>
<feature type="compositionally biased region" description="Gly residues" evidence="1">
    <location>
        <begin position="37"/>
        <end position="52"/>
    </location>
</feature>
<sequence length="89" mass="8429">MSAVMARSVTASGDVTSGSHVPAPEAVGYPPPEYGSVEGGGYPYAGRCGDGSGQPTTGSGSTDGERTDIGGAGGDPADAIGEGRAAGTP</sequence>